<dbReference type="InterPro" id="IPR000182">
    <property type="entry name" value="GNAT_dom"/>
</dbReference>
<keyword evidence="3" id="KW-1185">Reference proteome</keyword>
<dbReference type="PROSITE" id="PS51186">
    <property type="entry name" value="GNAT"/>
    <property type="match status" value="1"/>
</dbReference>
<dbReference type="RefSeq" id="WP_233501913.1">
    <property type="nucleotide sequence ID" value="NZ_CAWNWM010000044.1"/>
</dbReference>
<evidence type="ECO:0000259" key="1">
    <source>
        <dbReference type="PROSITE" id="PS51186"/>
    </source>
</evidence>
<name>A0A2W1J6Y7_9CYAN</name>
<dbReference type="EMBL" id="PQWO01000044">
    <property type="protein sequence ID" value="PZD70309.1"/>
    <property type="molecule type" value="Genomic_DNA"/>
</dbReference>
<evidence type="ECO:0000313" key="3">
    <source>
        <dbReference type="Proteomes" id="UP000248857"/>
    </source>
</evidence>
<evidence type="ECO:0000313" key="2">
    <source>
        <dbReference type="EMBL" id="PZD70309.1"/>
    </source>
</evidence>
<dbReference type="Pfam" id="PF00583">
    <property type="entry name" value="Acetyltransf_1"/>
    <property type="match status" value="1"/>
</dbReference>
<organism evidence="2 3">
    <name type="scientific">Acaryochloris thomasi RCC1774</name>
    <dbReference type="NCBI Taxonomy" id="1764569"/>
    <lineage>
        <taxon>Bacteria</taxon>
        <taxon>Bacillati</taxon>
        <taxon>Cyanobacteriota</taxon>
        <taxon>Cyanophyceae</taxon>
        <taxon>Acaryochloridales</taxon>
        <taxon>Acaryochloridaceae</taxon>
        <taxon>Acaryochloris</taxon>
        <taxon>Acaryochloris thomasi</taxon>
    </lineage>
</organism>
<gene>
    <name evidence="2" type="ORF">C1752_14317</name>
</gene>
<dbReference type="SUPFAM" id="SSF55729">
    <property type="entry name" value="Acyl-CoA N-acyltransferases (Nat)"/>
    <property type="match status" value="1"/>
</dbReference>
<feature type="domain" description="N-acetyltransferase" evidence="1">
    <location>
        <begin position="1"/>
        <end position="150"/>
    </location>
</feature>
<dbReference type="AlphaFoldDB" id="A0A2W1J6Y7"/>
<protein>
    <recommendedName>
        <fullName evidence="1">N-acetyltransferase domain-containing protein</fullName>
    </recommendedName>
</protein>
<comment type="caution">
    <text evidence="2">The sequence shown here is derived from an EMBL/GenBank/DDBJ whole genome shotgun (WGS) entry which is preliminary data.</text>
</comment>
<accession>A0A2W1J6Y7</accession>
<sequence>MEIRKYIPTDWPRLCKIHDAARLDELRLSVGEAAFLTLEQTAKNEGLFDSSVVVAEASGCVEGFAAFSQDELTWLYVNPLVYRRGIGRGLLRYAIEHAGDRFSVEVLEGNEPALKLYLSEGFSIAKKSNGRLAGNEAFKASGYRLERALLQSDSF</sequence>
<dbReference type="Gene3D" id="3.40.630.30">
    <property type="match status" value="1"/>
</dbReference>
<reference evidence="2 3" key="1">
    <citation type="journal article" date="2018" name="Sci. Rep.">
        <title>A novel species of the marine cyanobacterium Acaryochloris with a unique pigment content and lifestyle.</title>
        <authorList>
            <person name="Partensky F."/>
            <person name="Six C."/>
            <person name="Ratin M."/>
            <person name="Garczarek L."/>
            <person name="Vaulot D."/>
            <person name="Probert I."/>
            <person name="Calteau A."/>
            <person name="Gourvil P."/>
            <person name="Marie D."/>
            <person name="Grebert T."/>
            <person name="Bouchier C."/>
            <person name="Le Panse S."/>
            <person name="Gachenot M."/>
            <person name="Rodriguez F."/>
            <person name="Garrido J.L."/>
        </authorList>
    </citation>
    <scope>NUCLEOTIDE SEQUENCE [LARGE SCALE GENOMIC DNA]</scope>
    <source>
        <strain evidence="2 3">RCC1774</strain>
    </source>
</reference>
<dbReference type="GO" id="GO:0016747">
    <property type="term" value="F:acyltransferase activity, transferring groups other than amino-acyl groups"/>
    <property type="evidence" value="ECO:0007669"/>
    <property type="project" value="InterPro"/>
</dbReference>
<dbReference type="InterPro" id="IPR016181">
    <property type="entry name" value="Acyl_CoA_acyltransferase"/>
</dbReference>
<proteinExistence type="predicted"/>
<dbReference type="Proteomes" id="UP000248857">
    <property type="component" value="Unassembled WGS sequence"/>
</dbReference>
<dbReference type="CDD" id="cd04301">
    <property type="entry name" value="NAT_SF"/>
    <property type="match status" value="1"/>
</dbReference>